<keyword evidence="4" id="KW-1185">Reference proteome</keyword>
<dbReference type="GO" id="GO:0004553">
    <property type="term" value="F:hydrolase activity, hydrolyzing O-glycosyl compounds"/>
    <property type="evidence" value="ECO:0007669"/>
    <property type="project" value="InterPro"/>
</dbReference>
<sequence precursor="true">MSRIALTIGFAVVSAFAGLCTAGSTAINSWLNYGGNSSRTPIAVDGPDTVSSSNLAWVAGTDPWDPVYAIDFEWASTPVLHAGKVFAYAHYYDSSGSHVSNQVIAFDCQTGDVAWATVVDKAYMDSWSSPAIDTEHNLVLIGSGTNVYALDIITGQIQWQTALQAPVVNASVCIADDLDNGRAYITDYTGYSDGGRLYCINLDPNDVDTNPYEPGEIVWSDSIGATSGNSPAYKDGTVYVACVSQNSWDGEGSDNGAVFAYDADADQPVRVWQTSSSQFEGFFGAVTVTKEGFLYAANYDFYGTGDNSALCKIDCADGSIVWVTQTERTNSTPVVVADTVYICGGVNGYGSRPKVQAFRDQGSNAVKLWETPETMSIGGSTNQVVYANGKLYVGGRQADEYSFDPYSQLFILDADKTPADPGFIISRYSGCGSSSAATYDSVYSIGYDGLHKFYQPGYAGDINDDGTLDHADILLLAEEWTYDGAVGLKRSDLNLDGRVDMKDQALIAGEWNR</sequence>
<dbReference type="SUPFAM" id="SSF50998">
    <property type="entry name" value="Quinoprotein alcohol dehydrogenase-like"/>
    <property type="match status" value="1"/>
</dbReference>
<dbReference type="InterPro" id="IPR018247">
    <property type="entry name" value="EF_Hand_1_Ca_BS"/>
</dbReference>
<dbReference type="Gene3D" id="2.40.128.630">
    <property type="match status" value="1"/>
</dbReference>
<feature type="domain" description="Pyrrolo-quinoline quinone repeat" evidence="2">
    <location>
        <begin position="215"/>
        <end position="359"/>
    </location>
</feature>
<feature type="chain" id="PRO_5012911333" evidence="1">
    <location>
        <begin position="18"/>
        <end position="513"/>
    </location>
</feature>
<dbReference type="Gene3D" id="2.130.10.10">
    <property type="entry name" value="YVTN repeat-like/Quinoprotein amine dehydrogenase"/>
    <property type="match status" value="1"/>
</dbReference>
<dbReference type="RefSeq" id="WP_146661636.1">
    <property type="nucleotide sequence ID" value="NZ_CP019791.1"/>
</dbReference>
<dbReference type="InterPro" id="IPR002372">
    <property type="entry name" value="PQQ_rpt_dom"/>
</dbReference>
<keyword evidence="1" id="KW-0732">Signal</keyword>
<evidence type="ECO:0000313" key="4">
    <source>
        <dbReference type="Proteomes" id="UP000189674"/>
    </source>
</evidence>
<dbReference type="InterPro" id="IPR002105">
    <property type="entry name" value="Dockerin_1_rpt"/>
</dbReference>
<evidence type="ECO:0000256" key="1">
    <source>
        <dbReference type="SAM" id="SignalP"/>
    </source>
</evidence>
<gene>
    <name evidence="3" type="ORF">STSP2_01715</name>
</gene>
<feature type="signal peptide" evidence="1">
    <location>
        <begin position="1"/>
        <end position="17"/>
    </location>
</feature>
<dbReference type="Pfam" id="PF00404">
    <property type="entry name" value="Dockerin_1"/>
    <property type="match status" value="1"/>
</dbReference>
<dbReference type="OrthoDB" id="265514at2"/>
<dbReference type="KEGG" id="alus:STSP2_01715"/>
<dbReference type="STRING" id="1936003.STSP2_01715"/>
<reference evidence="4" key="1">
    <citation type="submission" date="2017-02" db="EMBL/GenBank/DDBJ databases">
        <title>Comparative genomics and description of representatives of a novel lineage of planctomycetes thriving in anoxic sediments.</title>
        <authorList>
            <person name="Spring S."/>
            <person name="Bunk B."/>
            <person name="Sproer C."/>
        </authorList>
    </citation>
    <scope>NUCLEOTIDE SEQUENCE [LARGE SCALE GENOMIC DNA]</scope>
    <source>
        <strain evidence="4">ST-NAGAB-D1</strain>
    </source>
</reference>
<feature type="domain" description="Pyrrolo-quinoline quinone repeat" evidence="2">
    <location>
        <begin position="75"/>
        <end position="178"/>
    </location>
</feature>
<dbReference type="AlphaFoldDB" id="A0A1U9NLD7"/>
<dbReference type="PANTHER" id="PTHR34512">
    <property type="entry name" value="CELL SURFACE PROTEIN"/>
    <property type="match status" value="1"/>
</dbReference>
<dbReference type="InterPro" id="IPR018391">
    <property type="entry name" value="PQQ_b-propeller_rpt"/>
</dbReference>
<dbReference type="SMART" id="SM00564">
    <property type="entry name" value="PQQ"/>
    <property type="match status" value="4"/>
</dbReference>
<accession>A0A1U9NLD7</accession>
<dbReference type="SUPFAM" id="SSF63446">
    <property type="entry name" value="Type I dockerin domain"/>
    <property type="match status" value="1"/>
</dbReference>
<dbReference type="InterPro" id="IPR015943">
    <property type="entry name" value="WD40/YVTN_repeat-like_dom_sf"/>
</dbReference>
<dbReference type="PANTHER" id="PTHR34512:SF30">
    <property type="entry name" value="OUTER MEMBRANE PROTEIN ASSEMBLY FACTOR BAMB"/>
    <property type="match status" value="1"/>
</dbReference>
<dbReference type="Proteomes" id="UP000189674">
    <property type="component" value="Chromosome"/>
</dbReference>
<dbReference type="GO" id="GO:0000272">
    <property type="term" value="P:polysaccharide catabolic process"/>
    <property type="evidence" value="ECO:0007669"/>
    <property type="project" value="InterPro"/>
</dbReference>
<dbReference type="InterPro" id="IPR036439">
    <property type="entry name" value="Dockerin_dom_sf"/>
</dbReference>
<dbReference type="EMBL" id="CP019791">
    <property type="protein sequence ID" value="AQT68548.1"/>
    <property type="molecule type" value="Genomic_DNA"/>
</dbReference>
<dbReference type="PROSITE" id="PS00018">
    <property type="entry name" value="EF_HAND_1"/>
    <property type="match status" value="1"/>
</dbReference>
<dbReference type="InterPro" id="IPR011047">
    <property type="entry name" value="Quinoprotein_ADH-like_sf"/>
</dbReference>
<evidence type="ECO:0000313" key="3">
    <source>
        <dbReference type="EMBL" id="AQT68548.1"/>
    </source>
</evidence>
<protein>
    <submittedName>
        <fullName evidence="3">Outer membrane biogenesis protein BamB</fullName>
    </submittedName>
</protein>
<proteinExistence type="predicted"/>
<dbReference type="Gene3D" id="1.10.1330.10">
    <property type="entry name" value="Dockerin domain"/>
    <property type="match status" value="1"/>
</dbReference>
<dbReference type="Pfam" id="PF13360">
    <property type="entry name" value="PQQ_2"/>
    <property type="match status" value="2"/>
</dbReference>
<evidence type="ECO:0000259" key="2">
    <source>
        <dbReference type="Pfam" id="PF13360"/>
    </source>
</evidence>
<organism evidence="3 4">
    <name type="scientific">Anaerohalosphaera lusitana</name>
    <dbReference type="NCBI Taxonomy" id="1936003"/>
    <lineage>
        <taxon>Bacteria</taxon>
        <taxon>Pseudomonadati</taxon>
        <taxon>Planctomycetota</taxon>
        <taxon>Phycisphaerae</taxon>
        <taxon>Sedimentisphaerales</taxon>
        <taxon>Anaerohalosphaeraceae</taxon>
        <taxon>Anaerohalosphaera</taxon>
    </lineage>
</organism>
<name>A0A1U9NLD7_9BACT</name>